<dbReference type="InterPro" id="IPR036676">
    <property type="entry name" value="PurM-like_C_sf"/>
</dbReference>
<dbReference type="InterPro" id="IPR029062">
    <property type="entry name" value="Class_I_gatase-like"/>
</dbReference>
<protein>
    <submittedName>
        <fullName evidence="10">Phosphoribosylformylglycinamidine synthase</fullName>
        <ecNumber evidence="10">6.3.5.3</ecNumber>
    </submittedName>
</protein>
<evidence type="ECO:0000256" key="4">
    <source>
        <dbReference type="ARBA" id="ARBA00022755"/>
    </source>
</evidence>
<dbReference type="GO" id="GO:0005524">
    <property type="term" value="F:ATP binding"/>
    <property type="evidence" value="ECO:0007669"/>
    <property type="project" value="UniProtKB-KW"/>
</dbReference>
<dbReference type="Pfam" id="PF02769">
    <property type="entry name" value="AIRS_C"/>
    <property type="match status" value="1"/>
</dbReference>
<feature type="region of interest" description="Disordered" evidence="7">
    <location>
        <begin position="452"/>
        <end position="475"/>
    </location>
</feature>
<evidence type="ECO:0000256" key="5">
    <source>
        <dbReference type="ARBA" id="ARBA00022840"/>
    </source>
</evidence>
<evidence type="ECO:0000256" key="1">
    <source>
        <dbReference type="ARBA" id="ARBA00022598"/>
    </source>
</evidence>
<name>A0AAW9MSA9_9FIRM</name>
<dbReference type="InterPro" id="IPR041609">
    <property type="entry name" value="PurL_linker"/>
</dbReference>
<dbReference type="Gene3D" id="3.90.650.10">
    <property type="entry name" value="PurM-like C-terminal domain"/>
    <property type="match status" value="1"/>
</dbReference>
<dbReference type="InterPro" id="IPR010918">
    <property type="entry name" value="PurM-like_C_dom"/>
</dbReference>
<dbReference type="PANTHER" id="PTHR10099:SF1">
    <property type="entry name" value="PHOSPHORIBOSYLFORMYLGLYCINAMIDINE SYNTHASE"/>
    <property type="match status" value="1"/>
</dbReference>
<dbReference type="SUPFAM" id="SSF52317">
    <property type="entry name" value="Class I glutamine amidotransferase-like"/>
    <property type="match status" value="1"/>
</dbReference>
<dbReference type="AlphaFoldDB" id="A0AAW9MSA9"/>
<evidence type="ECO:0000256" key="6">
    <source>
        <dbReference type="ARBA" id="ARBA00022842"/>
    </source>
</evidence>
<keyword evidence="2" id="KW-0479">Metal-binding</keyword>
<dbReference type="FunFam" id="3.30.1330.10:FF:000013">
    <property type="entry name" value="Phosphoribosylformylglycinamidine synthase"/>
    <property type="match status" value="1"/>
</dbReference>
<feature type="domain" description="Phosphoribosylformylglycinamidine synthase linker" evidence="9">
    <location>
        <begin position="181"/>
        <end position="223"/>
    </location>
</feature>
<keyword evidence="3" id="KW-0547">Nucleotide-binding</keyword>
<dbReference type="PANTHER" id="PTHR10099">
    <property type="entry name" value="PHOSPHORIBOSYLFORMYLGLYCINAMIDINE SYNTHASE"/>
    <property type="match status" value="1"/>
</dbReference>
<dbReference type="SUPFAM" id="SSF56042">
    <property type="entry name" value="PurM C-terminal domain-like"/>
    <property type="match status" value="2"/>
</dbReference>
<evidence type="ECO:0000256" key="7">
    <source>
        <dbReference type="SAM" id="MobiDB-lite"/>
    </source>
</evidence>
<dbReference type="GO" id="GO:0046872">
    <property type="term" value="F:metal ion binding"/>
    <property type="evidence" value="ECO:0007669"/>
    <property type="project" value="UniProtKB-KW"/>
</dbReference>
<dbReference type="EMBL" id="JAYKOT010000001">
    <property type="protein sequence ID" value="MEB3428763.1"/>
    <property type="molecule type" value="Genomic_DNA"/>
</dbReference>
<dbReference type="Gene3D" id="3.30.1330.10">
    <property type="entry name" value="PurM-like, N-terminal domain"/>
    <property type="match status" value="2"/>
</dbReference>
<organism evidence="10 11">
    <name type="scientific">Citroniella saccharovorans</name>
    <dbReference type="NCBI Taxonomy" id="2053367"/>
    <lineage>
        <taxon>Bacteria</taxon>
        <taxon>Bacillati</taxon>
        <taxon>Bacillota</taxon>
        <taxon>Tissierellia</taxon>
        <taxon>Tissierellales</taxon>
        <taxon>Peptoniphilaceae</taxon>
        <taxon>Citroniella</taxon>
    </lineage>
</organism>
<sequence>MKKRFFVRKKEIFRTEEELLLKDLNEKLDIKSLSALKIYNIYDCFDVEGDDLTYLKEEVLTEKFTDEIFDKIDLENKTFISYEFIPGAFDQRADSARQCLMLKSGSSDAEITSGKLIVFEDEISEKDYEIIKKYLINPVESRIKDLDKLELESYKKADAVKRIEGFISLSDTEMENFLNGRKMAMSLEDLLLIRDYFKNEEKRDPSETELKVLDTYWSDHCRHTTFETSLKDIKVMDDNLKGEIEKAFERYLKLRKSLNREDSKMSLMDMAQIVGRYFKKEGLLKDQEETSEINACSIEIEVDEDGEKVPYLLMFKNETHNHPTEIEPFGGASTCLGGAIRDPLSGRSFVYGALRVTGAGNILEDIKDTIPNKLPQALISKEAANGYSSYGNQIGLASTFVREFYHEGFKAKRMELGAVIAAAPKENVVRLEPKEGDVVILLGGKTGRDGIGGATGSSISHDKNSLESSGAEVQKGNAPIERKIQRLFRNSELTKLIKKSNDFGAGGVSVAIGELSDSIDIDLDKVPLKYKGLSGTEIAISESQERMAIVIDSKDYEKVSKLAKLENLDATLVARVTSNGRLRMKYEGEYIVDLSRDFLNTNGASRENKVEIKGVLLEDNPYKVSKEVNKENIDKTLLDLNVNIQKGMVEKFDASVGRSTVLWPYGGKYQLTESDISIQKIPTFKKTNTVSLMSMGYNPFIASYSPYLGAYSSVVEALAKIVAAGGNYKGSRLTNQEYFEKLGEDPKKWGKVTGAMLGLIDAELDFDVVSIGGKDSMSGTFEDLNVAPSLVTFAVNTSQVDKIISPEFKKEDSYIYLAKSHLDENFKNDSERTKKVFEKVMENIEKKNIISAMPIKLGGVLEAAFKMGLGNRVGFEIEAKDIFSPMPGSILIEAREEISEEDFILLGKTNLNSFKINGIDYSFDEAQDLLTKTLKKIYPIYIEEDKKALDIKTKSPKNNFKYKENVDKPKVLIPVFPGTNSEYDTKKAFEREGFEVEVFVLNNLSKENLLESVDKLSKKIEACHILTLVGGFSMGDEPDGSAKFIANVLSNEKNQRKH</sequence>
<feature type="domain" description="PurM-like C-terminal" evidence="8">
    <location>
        <begin position="434"/>
        <end position="586"/>
    </location>
</feature>
<dbReference type="Gene3D" id="3.40.50.880">
    <property type="match status" value="1"/>
</dbReference>
<dbReference type="Pfam" id="PF13507">
    <property type="entry name" value="GATase_5"/>
    <property type="match status" value="1"/>
</dbReference>
<accession>A0AAW9MSA9</accession>
<keyword evidence="11" id="KW-1185">Reference proteome</keyword>
<evidence type="ECO:0000256" key="3">
    <source>
        <dbReference type="ARBA" id="ARBA00022741"/>
    </source>
</evidence>
<dbReference type="GO" id="GO:0006164">
    <property type="term" value="P:purine nucleotide biosynthetic process"/>
    <property type="evidence" value="ECO:0007669"/>
    <property type="project" value="UniProtKB-KW"/>
</dbReference>
<proteinExistence type="predicted"/>
<dbReference type="Pfam" id="PF18072">
    <property type="entry name" value="FGAR-AT_linker"/>
    <property type="match status" value="1"/>
</dbReference>
<dbReference type="InterPro" id="IPR036921">
    <property type="entry name" value="PurM-like_N_sf"/>
</dbReference>
<evidence type="ECO:0000256" key="2">
    <source>
        <dbReference type="ARBA" id="ARBA00022723"/>
    </source>
</evidence>
<dbReference type="SUPFAM" id="SSF55326">
    <property type="entry name" value="PurM N-terminal domain-like"/>
    <property type="match status" value="2"/>
</dbReference>
<dbReference type="RefSeq" id="WP_324618794.1">
    <property type="nucleotide sequence ID" value="NZ_JAYKOT010000001.1"/>
</dbReference>
<keyword evidence="4" id="KW-0658">Purine biosynthesis</keyword>
<dbReference type="EC" id="6.3.5.3" evidence="10"/>
<dbReference type="InterPro" id="IPR010141">
    <property type="entry name" value="FGAM_synthase"/>
</dbReference>
<reference evidence="10 11" key="1">
    <citation type="submission" date="2024-01" db="EMBL/GenBank/DDBJ databases">
        <title>Complete genome sequence of Citroniella saccharovorans strain M6.X9, isolated from human fecal sample.</title>
        <authorList>
            <person name="Cheng G."/>
            <person name="Westerholm M."/>
            <person name="Schnurer A."/>
        </authorList>
    </citation>
    <scope>NUCLEOTIDE SEQUENCE [LARGE SCALE GENOMIC DNA]</scope>
    <source>
        <strain evidence="10 11">DSM 29873</strain>
    </source>
</reference>
<evidence type="ECO:0000259" key="8">
    <source>
        <dbReference type="Pfam" id="PF02769"/>
    </source>
</evidence>
<evidence type="ECO:0000313" key="10">
    <source>
        <dbReference type="EMBL" id="MEB3428763.1"/>
    </source>
</evidence>
<dbReference type="NCBIfam" id="TIGR01857">
    <property type="entry name" value="FGAM-synthase"/>
    <property type="match status" value="1"/>
</dbReference>
<evidence type="ECO:0000313" key="11">
    <source>
        <dbReference type="Proteomes" id="UP001357733"/>
    </source>
</evidence>
<keyword evidence="5" id="KW-0067">ATP-binding</keyword>
<gene>
    <name evidence="10" type="ORF">VLK81_01785</name>
</gene>
<evidence type="ECO:0000259" key="9">
    <source>
        <dbReference type="Pfam" id="PF18072"/>
    </source>
</evidence>
<dbReference type="GO" id="GO:0005737">
    <property type="term" value="C:cytoplasm"/>
    <property type="evidence" value="ECO:0007669"/>
    <property type="project" value="TreeGrafter"/>
</dbReference>
<dbReference type="CDD" id="cd02204">
    <property type="entry name" value="PurL_repeat2"/>
    <property type="match status" value="1"/>
</dbReference>
<dbReference type="CDD" id="cd02203">
    <property type="entry name" value="PurL_repeat1"/>
    <property type="match status" value="1"/>
</dbReference>
<dbReference type="GO" id="GO:0004642">
    <property type="term" value="F:phosphoribosylformylglycinamidine synthase activity"/>
    <property type="evidence" value="ECO:0007669"/>
    <property type="project" value="UniProtKB-EC"/>
</dbReference>
<dbReference type="Proteomes" id="UP001357733">
    <property type="component" value="Unassembled WGS sequence"/>
</dbReference>
<keyword evidence="6" id="KW-0460">Magnesium</keyword>
<keyword evidence="1 10" id="KW-0436">Ligase</keyword>
<comment type="caution">
    <text evidence="10">The sequence shown here is derived from an EMBL/GenBank/DDBJ whole genome shotgun (WGS) entry which is preliminary data.</text>
</comment>